<dbReference type="EMBL" id="JBHSKS010000003">
    <property type="protein sequence ID" value="MFC5191156.1"/>
    <property type="molecule type" value="Genomic_DNA"/>
</dbReference>
<organism evidence="1 2">
    <name type="scientific">Algoriphagus aquatilis</name>
    <dbReference type="NCBI Taxonomy" id="490186"/>
    <lineage>
        <taxon>Bacteria</taxon>
        <taxon>Pseudomonadati</taxon>
        <taxon>Bacteroidota</taxon>
        <taxon>Cytophagia</taxon>
        <taxon>Cytophagales</taxon>
        <taxon>Cyclobacteriaceae</taxon>
        <taxon>Algoriphagus</taxon>
    </lineage>
</organism>
<dbReference type="Gene3D" id="2.40.160.130">
    <property type="entry name" value="Capsule assembly protein Wzi"/>
    <property type="match status" value="1"/>
</dbReference>
<dbReference type="RefSeq" id="WP_377912943.1">
    <property type="nucleotide sequence ID" value="NZ_JBHSKS010000003.1"/>
</dbReference>
<comment type="caution">
    <text evidence="1">The sequence shown here is derived from an EMBL/GenBank/DDBJ whole genome shotgun (WGS) entry which is preliminary data.</text>
</comment>
<gene>
    <name evidence="1" type="ORF">ACFPIK_05210</name>
</gene>
<keyword evidence="2" id="KW-1185">Reference proteome</keyword>
<proteinExistence type="predicted"/>
<evidence type="ECO:0000313" key="2">
    <source>
        <dbReference type="Proteomes" id="UP001596163"/>
    </source>
</evidence>
<accession>A0ABW0BUP0</accession>
<sequence>MNRLIIIFLFLFWIDSSYSQVFVRDFQFTTEKARRDFLLDQDVFLKGLRPKSSIGREHVTAIRLTSASKIEIQALPLYLISRYASDRPYGWSDFGLVPGVGGQQYASTGLDVKWKFLKVSIQPEFVFSQNTPFDGFGEGVPQGAILDRYFLWNFGDYPERFGDGAATRFWWGQSSFTASYGAFEAGISTGNVWWGPGQFNSLSFSNNSEGFPKLSINTTKPAKTFLGDIETALIFGMLRSSNLEAAQNQELNNRYFQSLPTDWRYLNALMFDYSPKWVDGLHLGFVRTFQVYNNRRGNTLYDWLPVVEGFQKKNFFQNGNTVDFDANGRSQQLILFGKYAFKKAKGEIYFELGRRDHAFNWREYILNPEHARAYLFGFLKLVSLPKANRYLQLRGEITHQQESINRIVRYENLGGFLSWQMHGQARGFTNRGQGLGVGIGQGANVQTLEVAVVEGWNKMGIQLERLENDQGFYYRSFYLPSEYKPWIDYSVGFLYDKQFGSLLLSSKLQVIHARNYQWQLDPLSTPEFPRGRNLTSVLGQVSAVYFW</sequence>
<reference evidence="2" key="1">
    <citation type="journal article" date="2019" name="Int. J. Syst. Evol. Microbiol.">
        <title>The Global Catalogue of Microorganisms (GCM) 10K type strain sequencing project: providing services to taxonomists for standard genome sequencing and annotation.</title>
        <authorList>
            <consortium name="The Broad Institute Genomics Platform"/>
            <consortium name="The Broad Institute Genome Sequencing Center for Infectious Disease"/>
            <person name="Wu L."/>
            <person name="Ma J."/>
        </authorList>
    </citation>
    <scope>NUCLEOTIDE SEQUENCE [LARGE SCALE GENOMIC DNA]</scope>
    <source>
        <strain evidence="2">CGMCC 1.7030</strain>
    </source>
</reference>
<evidence type="ECO:0000313" key="1">
    <source>
        <dbReference type="EMBL" id="MFC5191156.1"/>
    </source>
</evidence>
<dbReference type="InterPro" id="IPR038636">
    <property type="entry name" value="Wzi_sf"/>
</dbReference>
<dbReference type="InterPro" id="IPR026950">
    <property type="entry name" value="Caps_assemb_Wzi"/>
</dbReference>
<name>A0ABW0BUP0_9BACT</name>
<dbReference type="Proteomes" id="UP001596163">
    <property type="component" value="Unassembled WGS sequence"/>
</dbReference>
<dbReference type="Pfam" id="PF14052">
    <property type="entry name" value="Caps_assemb_Wzi"/>
    <property type="match status" value="1"/>
</dbReference>
<protein>
    <submittedName>
        <fullName evidence="1">Capsule assembly Wzi family protein</fullName>
    </submittedName>
</protein>